<evidence type="ECO:0000256" key="1">
    <source>
        <dbReference type="ARBA" id="ARBA00022448"/>
    </source>
</evidence>
<dbReference type="EMBL" id="GDKF01008699">
    <property type="protein sequence ID" value="JAT69923.1"/>
    <property type="molecule type" value="Transcribed_RNA"/>
</dbReference>
<dbReference type="InterPro" id="IPR014830">
    <property type="entry name" value="Glycolipid_transfer_prot_dom"/>
</dbReference>
<accession>A0A1D1ZTA2</accession>
<protein>
    <recommendedName>
        <fullName evidence="2">Glycolipid transfer protein domain-containing protein</fullName>
    </recommendedName>
</protein>
<evidence type="ECO:0000259" key="2">
    <source>
        <dbReference type="Pfam" id="PF08718"/>
    </source>
</evidence>
<keyword evidence="1" id="KW-0813">Transport</keyword>
<dbReference type="AlphaFoldDB" id="A0A1D1ZTA2"/>
<evidence type="ECO:0000313" key="3">
    <source>
        <dbReference type="EMBL" id="JAT69923.1"/>
    </source>
</evidence>
<organism evidence="3">
    <name type="scientific">Auxenochlorella protothecoides</name>
    <name type="common">Green microalga</name>
    <name type="synonym">Chlorella protothecoides</name>
    <dbReference type="NCBI Taxonomy" id="3075"/>
    <lineage>
        <taxon>Eukaryota</taxon>
        <taxon>Viridiplantae</taxon>
        <taxon>Chlorophyta</taxon>
        <taxon>core chlorophytes</taxon>
        <taxon>Trebouxiophyceae</taxon>
        <taxon>Chlorellales</taxon>
        <taxon>Chlorellaceae</taxon>
        <taxon>Auxenochlorella</taxon>
    </lineage>
</organism>
<dbReference type="Pfam" id="PF08718">
    <property type="entry name" value="GLTP"/>
    <property type="match status" value="1"/>
</dbReference>
<dbReference type="PANTHER" id="PTHR10219">
    <property type="entry name" value="GLYCOLIPID TRANSFER PROTEIN-RELATED"/>
    <property type="match status" value="1"/>
</dbReference>
<name>A0A1D1ZTA2_AUXPR</name>
<dbReference type="SUPFAM" id="SSF110004">
    <property type="entry name" value="Glycolipid transfer protein, GLTP"/>
    <property type="match status" value="1"/>
</dbReference>
<proteinExistence type="predicted"/>
<feature type="domain" description="Glycolipid transfer protein" evidence="2">
    <location>
        <begin position="59"/>
        <end position="201"/>
    </location>
</feature>
<dbReference type="GO" id="GO:1902388">
    <property type="term" value="F:ceramide 1-phosphate transfer activity"/>
    <property type="evidence" value="ECO:0007669"/>
    <property type="project" value="TreeGrafter"/>
</dbReference>
<dbReference type="GO" id="GO:0005829">
    <property type="term" value="C:cytosol"/>
    <property type="evidence" value="ECO:0007669"/>
    <property type="project" value="TreeGrafter"/>
</dbReference>
<sequence>HVLNGILGYPVVYFVSGARSVGFPTPTVAALVPGLLSMSLFDEGRDLLSKVHSADSGRIQTNRFLDVCRLVLQAVDHLGTGFMLVKSDVGGNIDRLARSAATNPERYDADILVIVEDEVQAGGAASSSSSTKGLLWLKRAMQFVMALLNRLTEDEEESLSAAASETYYATLQQYHGWIVTGTFTVALKLVPARQSFLDSIGAASPEGLARMHTFCQEFSVLLLEVHQFLSENGLDDPAKV</sequence>
<reference evidence="3" key="1">
    <citation type="submission" date="2015-08" db="EMBL/GenBank/DDBJ databases">
        <authorList>
            <person name="Babu N.S."/>
            <person name="Beckwith C.J."/>
            <person name="Beseler K.G."/>
            <person name="Brison A."/>
            <person name="Carone J.V."/>
            <person name="Caskin T.P."/>
            <person name="Diamond M."/>
            <person name="Durham M.E."/>
            <person name="Foxe J.M."/>
            <person name="Go M."/>
            <person name="Henderson B.A."/>
            <person name="Jones I.B."/>
            <person name="McGettigan J.A."/>
            <person name="Micheletti S.J."/>
            <person name="Nasrallah M.E."/>
            <person name="Ortiz D."/>
            <person name="Piller C.R."/>
            <person name="Privatt S.R."/>
            <person name="Schneider S.L."/>
            <person name="Sharp S."/>
            <person name="Smith T.C."/>
            <person name="Stanton J.D."/>
            <person name="Ullery H.E."/>
            <person name="Wilson R.J."/>
            <person name="Serrano M.G."/>
            <person name="Buck G."/>
            <person name="Lee V."/>
            <person name="Wang Y."/>
            <person name="Carvalho R."/>
            <person name="Voegtly L."/>
            <person name="Shi R."/>
            <person name="Duckworth R."/>
            <person name="Johnson A."/>
            <person name="Loviza R."/>
            <person name="Walstead R."/>
            <person name="Shah Z."/>
            <person name="Kiflezghi M."/>
            <person name="Wade K."/>
            <person name="Ball S.L."/>
            <person name="Bradley K.W."/>
            <person name="Asai D.J."/>
            <person name="Bowman C.A."/>
            <person name="Russell D.A."/>
            <person name="Pope W.H."/>
            <person name="Jacobs-Sera D."/>
            <person name="Hendrix R.W."/>
            <person name="Hatfull G.F."/>
        </authorList>
    </citation>
    <scope>NUCLEOTIDE SEQUENCE</scope>
</reference>
<dbReference type="InterPro" id="IPR036497">
    <property type="entry name" value="GLTP_sf"/>
</dbReference>
<dbReference type="Gene3D" id="1.10.3520.10">
    <property type="entry name" value="Glycolipid transfer protein"/>
    <property type="match status" value="1"/>
</dbReference>
<dbReference type="GO" id="GO:0016020">
    <property type="term" value="C:membrane"/>
    <property type="evidence" value="ECO:0007669"/>
    <property type="project" value="TreeGrafter"/>
</dbReference>
<feature type="non-terminal residue" evidence="3">
    <location>
        <position position="1"/>
    </location>
</feature>
<dbReference type="GO" id="GO:1902387">
    <property type="term" value="F:ceramide 1-phosphate binding"/>
    <property type="evidence" value="ECO:0007669"/>
    <property type="project" value="TreeGrafter"/>
</dbReference>
<dbReference type="PANTHER" id="PTHR10219:SF25">
    <property type="entry name" value="PLECKSTRIN HOMOLOGY DOMAIN-CONTAINING FAMILY A MEMBER 8"/>
    <property type="match status" value="1"/>
</dbReference>
<gene>
    <name evidence="3" type="ORF">g.55852</name>
</gene>